<feature type="transmembrane region" description="Helical" evidence="7">
    <location>
        <begin position="15"/>
        <end position="35"/>
    </location>
</feature>
<keyword evidence="3" id="KW-1003">Cell membrane</keyword>
<evidence type="ECO:0000256" key="1">
    <source>
        <dbReference type="ARBA" id="ARBA00004651"/>
    </source>
</evidence>
<evidence type="ECO:0000256" key="2">
    <source>
        <dbReference type="ARBA" id="ARBA00008017"/>
    </source>
</evidence>
<evidence type="ECO:0000259" key="9">
    <source>
        <dbReference type="Pfam" id="PF21082"/>
    </source>
</evidence>
<evidence type="ECO:0000256" key="6">
    <source>
        <dbReference type="ARBA" id="ARBA00023136"/>
    </source>
</evidence>
<keyword evidence="5 7" id="KW-1133">Transmembrane helix</keyword>
<feature type="transmembrane region" description="Helical" evidence="7">
    <location>
        <begin position="93"/>
        <end position="122"/>
    </location>
</feature>
<reference evidence="10" key="2">
    <citation type="submission" date="2021-04" db="EMBL/GenBank/DDBJ databases">
        <authorList>
            <person name="Gilroy R."/>
        </authorList>
    </citation>
    <scope>NUCLEOTIDE SEQUENCE</scope>
    <source>
        <strain evidence="10">CHK183-1962</strain>
    </source>
</reference>
<sequence>MTIVEQIYLYAQQRLGGFADFVLKVLLALILYFIARKLIAKLCVVIRKNMLKFHADLAITSFTVSLVKYSLNIFLVLTIIVQLNLVKESSITAAIASAGVAISLALQGGLSNFAGGVLILLLKPFKVGDYIVFPNENQEGTVRKIEMYYTTINSVDNRTIMIPNANLTNSTIVNVTAMEKRKLEIKVGISYSSNLMEAKAILKRLVETEPRFLEEEKQFFVDELGESCITVGLRAWVLTDNYWPVKWEMNEKIKQEFDDAGIEIPYPQMDVHLK</sequence>
<feature type="domain" description="Mechanosensitive ion channel MscS C-terminal" evidence="9">
    <location>
        <begin position="184"/>
        <end position="264"/>
    </location>
</feature>
<protein>
    <submittedName>
        <fullName evidence="10">Mechanosensitive ion channel family protein</fullName>
    </submittedName>
</protein>
<dbReference type="Pfam" id="PF00924">
    <property type="entry name" value="MS_channel_2nd"/>
    <property type="match status" value="1"/>
</dbReference>
<comment type="similarity">
    <text evidence="2">Belongs to the MscS (TC 1.A.23) family.</text>
</comment>
<dbReference type="InterPro" id="IPR010920">
    <property type="entry name" value="LSM_dom_sf"/>
</dbReference>
<dbReference type="SUPFAM" id="SSF82689">
    <property type="entry name" value="Mechanosensitive channel protein MscS (YggB), C-terminal domain"/>
    <property type="match status" value="1"/>
</dbReference>
<dbReference type="Gene3D" id="2.30.30.60">
    <property type="match status" value="1"/>
</dbReference>
<evidence type="ECO:0000313" key="10">
    <source>
        <dbReference type="EMBL" id="HIX76705.1"/>
    </source>
</evidence>
<accession>A0A9D2BHF2</accession>
<dbReference type="GO" id="GO:0005886">
    <property type="term" value="C:plasma membrane"/>
    <property type="evidence" value="ECO:0007669"/>
    <property type="project" value="UniProtKB-SubCell"/>
</dbReference>
<dbReference type="Gene3D" id="3.30.70.100">
    <property type="match status" value="1"/>
</dbReference>
<dbReference type="InterPro" id="IPR006686">
    <property type="entry name" value="MscS_channel_CS"/>
</dbReference>
<comment type="caution">
    <text evidence="10">The sequence shown here is derived from an EMBL/GenBank/DDBJ whole genome shotgun (WGS) entry which is preliminary data.</text>
</comment>
<gene>
    <name evidence="10" type="ORF">H9734_03800</name>
</gene>
<dbReference type="EMBL" id="DXEK01000062">
    <property type="protein sequence ID" value="HIX76705.1"/>
    <property type="molecule type" value="Genomic_DNA"/>
</dbReference>
<dbReference type="SUPFAM" id="SSF82861">
    <property type="entry name" value="Mechanosensitive channel protein MscS (YggB), transmembrane region"/>
    <property type="match status" value="1"/>
</dbReference>
<feature type="domain" description="Mechanosensitive ion channel MscS" evidence="8">
    <location>
        <begin position="110"/>
        <end position="176"/>
    </location>
</feature>
<feature type="transmembrane region" description="Helical" evidence="7">
    <location>
        <begin position="56"/>
        <end position="81"/>
    </location>
</feature>
<reference evidence="10" key="1">
    <citation type="journal article" date="2021" name="PeerJ">
        <title>Extensive microbial diversity within the chicken gut microbiome revealed by metagenomics and culture.</title>
        <authorList>
            <person name="Gilroy R."/>
            <person name="Ravi A."/>
            <person name="Getino M."/>
            <person name="Pursley I."/>
            <person name="Horton D.L."/>
            <person name="Alikhan N.F."/>
            <person name="Baker D."/>
            <person name="Gharbi K."/>
            <person name="Hall N."/>
            <person name="Watson M."/>
            <person name="Adriaenssens E.M."/>
            <person name="Foster-Nyarko E."/>
            <person name="Jarju S."/>
            <person name="Secka A."/>
            <person name="Antonio M."/>
            <person name="Oren A."/>
            <person name="Chaudhuri R.R."/>
            <person name="La Ragione R."/>
            <person name="Hildebrand F."/>
            <person name="Pallen M.J."/>
        </authorList>
    </citation>
    <scope>NUCLEOTIDE SEQUENCE</scope>
    <source>
        <strain evidence="10">CHK183-1962</strain>
    </source>
</reference>
<evidence type="ECO:0000256" key="4">
    <source>
        <dbReference type="ARBA" id="ARBA00022692"/>
    </source>
</evidence>
<keyword evidence="6 7" id="KW-0472">Membrane</keyword>
<dbReference type="InterPro" id="IPR049278">
    <property type="entry name" value="MS_channel_C"/>
</dbReference>
<dbReference type="GO" id="GO:0008381">
    <property type="term" value="F:mechanosensitive monoatomic ion channel activity"/>
    <property type="evidence" value="ECO:0007669"/>
    <property type="project" value="InterPro"/>
</dbReference>
<dbReference type="InterPro" id="IPR045275">
    <property type="entry name" value="MscS_archaea/bacteria_type"/>
</dbReference>
<dbReference type="AlphaFoldDB" id="A0A9D2BHF2"/>
<dbReference type="Proteomes" id="UP000886890">
    <property type="component" value="Unassembled WGS sequence"/>
</dbReference>
<comment type="subcellular location">
    <subcellularLocation>
        <location evidence="1">Cell membrane</location>
        <topology evidence="1">Multi-pass membrane protein</topology>
    </subcellularLocation>
</comment>
<organism evidence="10 11">
    <name type="scientific">Candidatus Fusicatenibacter merdavium</name>
    <dbReference type="NCBI Taxonomy" id="2838600"/>
    <lineage>
        <taxon>Bacteria</taxon>
        <taxon>Bacillati</taxon>
        <taxon>Bacillota</taxon>
        <taxon>Clostridia</taxon>
        <taxon>Lachnospirales</taxon>
        <taxon>Lachnospiraceae</taxon>
        <taxon>Fusicatenibacter</taxon>
    </lineage>
</organism>
<dbReference type="SUPFAM" id="SSF50182">
    <property type="entry name" value="Sm-like ribonucleoproteins"/>
    <property type="match status" value="1"/>
</dbReference>
<evidence type="ECO:0000256" key="7">
    <source>
        <dbReference type="SAM" id="Phobius"/>
    </source>
</evidence>
<evidence type="ECO:0000313" key="11">
    <source>
        <dbReference type="Proteomes" id="UP000886890"/>
    </source>
</evidence>
<name>A0A9D2BHF2_9FIRM</name>
<evidence type="ECO:0000256" key="3">
    <source>
        <dbReference type="ARBA" id="ARBA00022475"/>
    </source>
</evidence>
<proteinExistence type="inferred from homology"/>
<dbReference type="InterPro" id="IPR023408">
    <property type="entry name" value="MscS_beta-dom_sf"/>
</dbReference>
<dbReference type="InterPro" id="IPR011014">
    <property type="entry name" value="MscS_channel_TM-2"/>
</dbReference>
<dbReference type="PANTHER" id="PTHR30221">
    <property type="entry name" value="SMALL-CONDUCTANCE MECHANOSENSITIVE CHANNEL"/>
    <property type="match status" value="1"/>
</dbReference>
<dbReference type="Gene3D" id="1.10.287.1260">
    <property type="match status" value="1"/>
</dbReference>
<dbReference type="InterPro" id="IPR011066">
    <property type="entry name" value="MscS_channel_C_sf"/>
</dbReference>
<evidence type="ECO:0000256" key="5">
    <source>
        <dbReference type="ARBA" id="ARBA00022989"/>
    </source>
</evidence>
<evidence type="ECO:0000259" key="8">
    <source>
        <dbReference type="Pfam" id="PF00924"/>
    </source>
</evidence>
<keyword evidence="4 7" id="KW-0812">Transmembrane</keyword>
<dbReference type="PROSITE" id="PS01246">
    <property type="entry name" value="UPF0003"/>
    <property type="match status" value="1"/>
</dbReference>
<dbReference type="PANTHER" id="PTHR30221:SF1">
    <property type="entry name" value="SMALL-CONDUCTANCE MECHANOSENSITIVE CHANNEL"/>
    <property type="match status" value="1"/>
</dbReference>
<dbReference type="Pfam" id="PF21082">
    <property type="entry name" value="MS_channel_3rd"/>
    <property type="match status" value="1"/>
</dbReference>
<dbReference type="InterPro" id="IPR006685">
    <property type="entry name" value="MscS_channel_2nd"/>
</dbReference>